<sequence>MTQSLEDSLVEFFKRTNVSCAIVKTLSDSKGPIKFDQLLEAVGLLVADRIPDYALEGAIRASLKLLKASGWVRKSGAEFGLTALGRELAKRVTS</sequence>
<dbReference type="AlphaFoldDB" id="A0A532VAH7"/>
<protein>
    <recommendedName>
        <fullName evidence="3">Transcriptional regulator</fullName>
    </recommendedName>
</protein>
<accession>A0A532VAH7</accession>
<dbReference type="EMBL" id="NJBO01000001">
    <property type="protein sequence ID" value="TKJ44171.1"/>
    <property type="molecule type" value="Genomic_DNA"/>
</dbReference>
<evidence type="ECO:0000313" key="1">
    <source>
        <dbReference type="EMBL" id="TKJ44171.1"/>
    </source>
</evidence>
<proteinExistence type="predicted"/>
<evidence type="ECO:0000313" key="2">
    <source>
        <dbReference type="Proteomes" id="UP000317778"/>
    </source>
</evidence>
<evidence type="ECO:0008006" key="3">
    <source>
        <dbReference type="Google" id="ProtNLM"/>
    </source>
</evidence>
<comment type="caution">
    <text evidence="1">The sequence shown here is derived from an EMBL/GenBank/DDBJ whole genome shotgun (WGS) entry which is preliminary data.</text>
</comment>
<dbReference type="Proteomes" id="UP000317778">
    <property type="component" value="Unassembled WGS sequence"/>
</dbReference>
<reference evidence="1 2" key="1">
    <citation type="submission" date="2017-06" db="EMBL/GenBank/DDBJ databases">
        <title>Novel microbial phyla capable of carbon fixation and sulfur reduction in deep-sea sediments.</title>
        <authorList>
            <person name="Huang J."/>
            <person name="Baker B."/>
            <person name="Wang Y."/>
        </authorList>
    </citation>
    <scope>NUCLEOTIDE SEQUENCE [LARGE SCALE GENOMIC DNA]</scope>
    <source>
        <strain evidence="1">B3_TA06</strain>
    </source>
</reference>
<name>A0A532VAH7_UNCT6</name>
<organism evidence="1 2">
    <name type="scientific">candidate division TA06 bacterium B3_TA06</name>
    <dbReference type="NCBI Taxonomy" id="2012487"/>
    <lineage>
        <taxon>Bacteria</taxon>
        <taxon>Bacteria division TA06</taxon>
    </lineage>
</organism>
<gene>
    <name evidence="1" type="ORF">CEE36_00050</name>
</gene>